<dbReference type="CDD" id="cd10944">
    <property type="entry name" value="CE4_SmPgdA_like"/>
    <property type="match status" value="1"/>
</dbReference>
<dbReference type="InterPro" id="IPR011330">
    <property type="entry name" value="Glyco_hydro/deAcase_b/a-brl"/>
</dbReference>
<dbReference type="Pfam" id="PF01522">
    <property type="entry name" value="Polysacc_deac_1"/>
    <property type="match status" value="1"/>
</dbReference>
<organism evidence="3 4">
    <name type="scientific">Clostridium cochlearium</name>
    <dbReference type="NCBI Taxonomy" id="1494"/>
    <lineage>
        <taxon>Bacteria</taxon>
        <taxon>Bacillati</taxon>
        <taxon>Bacillota</taxon>
        <taxon>Clostridia</taxon>
        <taxon>Eubacteriales</taxon>
        <taxon>Clostridiaceae</taxon>
        <taxon>Clostridium</taxon>
    </lineage>
</organism>
<evidence type="ECO:0000259" key="2">
    <source>
        <dbReference type="PROSITE" id="PS51677"/>
    </source>
</evidence>
<feature type="domain" description="NodB homology" evidence="2">
    <location>
        <begin position="40"/>
        <end position="226"/>
    </location>
</feature>
<dbReference type="Gene3D" id="3.20.20.370">
    <property type="entry name" value="Glycoside hydrolase/deacetylase"/>
    <property type="match status" value="1"/>
</dbReference>
<dbReference type="PANTHER" id="PTHR10587">
    <property type="entry name" value="GLYCOSYL TRANSFERASE-RELATED"/>
    <property type="match status" value="1"/>
</dbReference>
<reference evidence="3 4" key="1">
    <citation type="submission" date="2018-06" db="EMBL/GenBank/DDBJ databases">
        <authorList>
            <consortium name="Pathogen Informatics"/>
            <person name="Doyle S."/>
        </authorList>
    </citation>
    <scope>NUCLEOTIDE SEQUENCE [LARGE SCALE GENOMIC DNA]</scope>
    <source>
        <strain evidence="3 4">NCTC13028</strain>
    </source>
</reference>
<keyword evidence="3" id="KW-0378">Hydrolase</keyword>
<name>A0A2X2W6A2_CLOCO</name>
<gene>
    <name evidence="3" type="primary">pdaA_1</name>
    <name evidence="3" type="ORF">NCTC13028_00199</name>
</gene>
<feature type="signal peptide" evidence="1">
    <location>
        <begin position="1"/>
        <end position="25"/>
    </location>
</feature>
<evidence type="ECO:0000313" key="3">
    <source>
        <dbReference type="EMBL" id="SQB33183.1"/>
    </source>
</evidence>
<dbReference type="GO" id="GO:0016810">
    <property type="term" value="F:hydrolase activity, acting on carbon-nitrogen (but not peptide) bonds"/>
    <property type="evidence" value="ECO:0007669"/>
    <property type="project" value="InterPro"/>
</dbReference>
<sequence>MKKRWSKIIVGFLLLFCLSTSFAYAFNKVSETENNSEKNKIIYLTFDDGPSYNTNNILDTLKEYDVKATFFVIGNQIKGKEEILKRIKDEGHSIGLHTYTHNFKKIYSDNKIFIDEMLKCQEEVYKVTGIKSNIIRFPGGSAKRLDKEFKEELNSRGFKIYDWNIDSGDGINPKTTVNKLFKRATESNIKSKPRVLLMHCDNVQKNTSKALPDIIKLYKDKGYEFKTINNETPEYHFPLKK</sequence>
<proteinExistence type="predicted"/>
<evidence type="ECO:0000256" key="1">
    <source>
        <dbReference type="SAM" id="SignalP"/>
    </source>
</evidence>
<dbReference type="GO" id="GO:0005975">
    <property type="term" value="P:carbohydrate metabolic process"/>
    <property type="evidence" value="ECO:0007669"/>
    <property type="project" value="InterPro"/>
</dbReference>
<protein>
    <submittedName>
        <fullName evidence="3">Polysaccharide deacetylase family protein</fullName>
        <ecNumber evidence="3">3.-.-.-</ecNumber>
    </submittedName>
</protein>
<dbReference type="InterPro" id="IPR002509">
    <property type="entry name" value="NODB_dom"/>
</dbReference>
<dbReference type="PANTHER" id="PTHR10587:SF125">
    <property type="entry name" value="POLYSACCHARIDE DEACETYLASE YHEN-RELATED"/>
    <property type="match status" value="1"/>
</dbReference>
<dbReference type="EC" id="3.-.-.-" evidence="3"/>
<dbReference type="InterPro" id="IPR050248">
    <property type="entry name" value="Polysacc_deacetylase_ArnD"/>
</dbReference>
<dbReference type="RefSeq" id="WP_096635632.1">
    <property type="nucleotide sequence ID" value="NZ_JAHLNT010000008.1"/>
</dbReference>
<dbReference type="PROSITE" id="PS51677">
    <property type="entry name" value="NODB"/>
    <property type="match status" value="1"/>
</dbReference>
<keyword evidence="1" id="KW-0732">Signal</keyword>
<accession>A0A2X2W6A2</accession>
<dbReference type="AlphaFoldDB" id="A0A2X2W6A2"/>
<feature type="chain" id="PRO_5016018633" evidence="1">
    <location>
        <begin position="26"/>
        <end position="241"/>
    </location>
</feature>
<dbReference type="SUPFAM" id="SSF88713">
    <property type="entry name" value="Glycoside hydrolase/deacetylase"/>
    <property type="match status" value="1"/>
</dbReference>
<evidence type="ECO:0000313" key="4">
    <source>
        <dbReference type="Proteomes" id="UP000250223"/>
    </source>
</evidence>
<dbReference type="EMBL" id="UAWC01000001">
    <property type="protein sequence ID" value="SQB33183.1"/>
    <property type="molecule type" value="Genomic_DNA"/>
</dbReference>
<dbReference type="Proteomes" id="UP000250223">
    <property type="component" value="Unassembled WGS sequence"/>
</dbReference>